<keyword evidence="11" id="KW-1185">Reference proteome</keyword>
<comment type="subcellular location">
    <subcellularLocation>
        <location evidence="1">Cell inner membrane</location>
        <topology evidence="1">Multi-pass membrane protein</topology>
    </subcellularLocation>
    <subcellularLocation>
        <location evidence="8">Cell membrane</location>
        <topology evidence="8">Multi-pass membrane protein</topology>
    </subcellularLocation>
</comment>
<keyword evidence="7 8" id="KW-0472">Membrane</keyword>
<feature type="transmembrane region" description="Helical" evidence="8">
    <location>
        <begin position="66"/>
        <end position="90"/>
    </location>
</feature>
<dbReference type="Gene3D" id="1.10.3720.10">
    <property type="entry name" value="MetI-like"/>
    <property type="match status" value="1"/>
</dbReference>
<keyword evidence="3" id="KW-1003">Cell membrane</keyword>
<feature type="transmembrane region" description="Helical" evidence="8">
    <location>
        <begin position="232"/>
        <end position="254"/>
    </location>
</feature>
<comment type="similarity">
    <text evidence="8">Belongs to the binding-protein-dependent transport system permease family.</text>
</comment>
<keyword evidence="4" id="KW-0997">Cell inner membrane</keyword>
<evidence type="ECO:0000256" key="4">
    <source>
        <dbReference type="ARBA" id="ARBA00022519"/>
    </source>
</evidence>
<dbReference type="PROSITE" id="PS50928">
    <property type="entry name" value="ABC_TM1"/>
    <property type="match status" value="1"/>
</dbReference>
<dbReference type="Proteomes" id="UP000215767">
    <property type="component" value="Unassembled WGS sequence"/>
</dbReference>
<gene>
    <name evidence="10" type="ORF">CAL28_15070</name>
</gene>
<sequence length="260" mass="27833">MKERMPGWFIRIVGAVVLLFLVLPILIIFPLAASPSDYLSFPPTGISWRWFDAVLSDPGWMASLRLSLGVALASTLCAVLLALAAALALVRMDFRGKRLVYALVLLPMIVPHIITSIAVYFFFSSAGIPALAGMIIGHVALAIPVATIILSATLQAFDIRLEQAAQSLGASRLVALRRITLPLIAPGIAAAAIFAFLSSFDELLVALFLSSPEQQTLPVRIWNAVQFQLDPTIAAVSALLIVFSAAALAAGNFLQRKEQA</sequence>
<feature type="transmembrane region" description="Helical" evidence="8">
    <location>
        <begin position="12"/>
        <end position="33"/>
    </location>
</feature>
<evidence type="ECO:0000256" key="5">
    <source>
        <dbReference type="ARBA" id="ARBA00022692"/>
    </source>
</evidence>
<dbReference type="SUPFAM" id="SSF161098">
    <property type="entry name" value="MetI-like"/>
    <property type="match status" value="1"/>
</dbReference>
<evidence type="ECO:0000256" key="1">
    <source>
        <dbReference type="ARBA" id="ARBA00004429"/>
    </source>
</evidence>
<name>A0A261UFJ5_9BORD</name>
<dbReference type="PANTHER" id="PTHR43357:SF4">
    <property type="entry name" value="INNER MEMBRANE ABC TRANSPORTER PERMEASE PROTEIN YDCV"/>
    <property type="match status" value="1"/>
</dbReference>
<dbReference type="CDD" id="cd06261">
    <property type="entry name" value="TM_PBP2"/>
    <property type="match status" value="1"/>
</dbReference>
<dbReference type="GO" id="GO:0005886">
    <property type="term" value="C:plasma membrane"/>
    <property type="evidence" value="ECO:0007669"/>
    <property type="project" value="UniProtKB-SubCell"/>
</dbReference>
<evidence type="ECO:0000256" key="6">
    <source>
        <dbReference type="ARBA" id="ARBA00022989"/>
    </source>
</evidence>
<comment type="caution">
    <text evidence="10">The sequence shown here is derived from an EMBL/GenBank/DDBJ whole genome shotgun (WGS) entry which is preliminary data.</text>
</comment>
<dbReference type="GO" id="GO:0055085">
    <property type="term" value="P:transmembrane transport"/>
    <property type="evidence" value="ECO:0007669"/>
    <property type="project" value="InterPro"/>
</dbReference>
<keyword evidence="6 8" id="KW-1133">Transmembrane helix</keyword>
<evidence type="ECO:0000259" key="9">
    <source>
        <dbReference type="PROSITE" id="PS50928"/>
    </source>
</evidence>
<dbReference type="EMBL" id="NEVS01000004">
    <property type="protein sequence ID" value="OZI60708.1"/>
    <property type="molecule type" value="Genomic_DNA"/>
</dbReference>
<evidence type="ECO:0000313" key="10">
    <source>
        <dbReference type="EMBL" id="OZI60708.1"/>
    </source>
</evidence>
<feature type="transmembrane region" description="Helical" evidence="8">
    <location>
        <begin position="135"/>
        <end position="158"/>
    </location>
</feature>
<dbReference type="InterPro" id="IPR000515">
    <property type="entry name" value="MetI-like"/>
</dbReference>
<keyword evidence="5 8" id="KW-0812">Transmembrane</keyword>
<dbReference type="RefSeq" id="WP_094842114.1">
    <property type="nucleotide sequence ID" value="NZ_NEVS01000004.1"/>
</dbReference>
<protein>
    <submittedName>
        <fullName evidence="10">ABC transporter permease</fullName>
    </submittedName>
</protein>
<dbReference type="OrthoDB" id="9815533at2"/>
<evidence type="ECO:0000256" key="2">
    <source>
        <dbReference type="ARBA" id="ARBA00022448"/>
    </source>
</evidence>
<evidence type="ECO:0000256" key="8">
    <source>
        <dbReference type="RuleBase" id="RU363032"/>
    </source>
</evidence>
<organism evidence="10 11">
    <name type="scientific">Bordetella genomosp. 11</name>
    <dbReference type="NCBI Taxonomy" id="1416808"/>
    <lineage>
        <taxon>Bacteria</taxon>
        <taxon>Pseudomonadati</taxon>
        <taxon>Pseudomonadota</taxon>
        <taxon>Betaproteobacteria</taxon>
        <taxon>Burkholderiales</taxon>
        <taxon>Alcaligenaceae</taxon>
        <taxon>Bordetella</taxon>
    </lineage>
</organism>
<accession>A0A261UFJ5</accession>
<keyword evidence="2 8" id="KW-0813">Transport</keyword>
<feature type="transmembrane region" description="Helical" evidence="8">
    <location>
        <begin position="99"/>
        <end position="123"/>
    </location>
</feature>
<dbReference type="InterPro" id="IPR035906">
    <property type="entry name" value="MetI-like_sf"/>
</dbReference>
<dbReference type="PANTHER" id="PTHR43357">
    <property type="entry name" value="INNER MEMBRANE ABC TRANSPORTER PERMEASE PROTEIN YDCV"/>
    <property type="match status" value="1"/>
</dbReference>
<dbReference type="AlphaFoldDB" id="A0A261UFJ5"/>
<reference evidence="11" key="1">
    <citation type="submission" date="2017-05" db="EMBL/GenBank/DDBJ databases">
        <title>Complete and WGS of Bordetella genogroups.</title>
        <authorList>
            <person name="Spilker T."/>
            <person name="Lipuma J."/>
        </authorList>
    </citation>
    <scope>NUCLEOTIDE SEQUENCE [LARGE SCALE GENOMIC DNA]</scope>
    <source>
        <strain evidence="11">AU8856</strain>
    </source>
</reference>
<evidence type="ECO:0000313" key="11">
    <source>
        <dbReference type="Proteomes" id="UP000215767"/>
    </source>
</evidence>
<feature type="transmembrane region" description="Helical" evidence="8">
    <location>
        <begin position="179"/>
        <end position="200"/>
    </location>
</feature>
<dbReference type="Pfam" id="PF00528">
    <property type="entry name" value="BPD_transp_1"/>
    <property type="match status" value="1"/>
</dbReference>
<evidence type="ECO:0000256" key="3">
    <source>
        <dbReference type="ARBA" id="ARBA00022475"/>
    </source>
</evidence>
<evidence type="ECO:0000256" key="7">
    <source>
        <dbReference type="ARBA" id="ARBA00023136"/>
    </source>
</evidence>
<proteinExistence type="inferred from homology"/>
<feature type="domain" description="ABC transmembrane type-1" evidence="9">
    <location>
        <begin position="64"/>
        <end position="251"/>
    </location>
</feature>